<reference evidence="1" key="1">
    <citation type="submission" date="2021-06" db="EMBL/GenBank/DDBJ databases">
        <authorList>
            <person name="Kallberg Y."/>
            <person name="Tangrot J."/>
            <person name="Rosling A."/>
        </authorList>
    </citation>
    <scope>NUCLEOTIDE SEQUENCE</scope>
    <source>
        <strain evidence="1">MA461A</strain>
    </source>
</reference>
<dbReference type="Proteomes" id="UP000789920">
    <property type="component" value="Unassembled WGS sequence"/>
</dbReference>
<keyword evidence="2" id="KW-1185">Reference proteome</keyword>
<evidence type="ECO:0000313" key="1">
    <source>
        <dbReference type="EMBL" id="CAG8544537.1"/>
    </source>
</evidence>
<gene>
    <name evidence="1" type="ORF">RPERSI_LOCUS3695</name>
</gene>
<proteinExistence type="predicted"/>
<evidence type="ECO:0000313" key="2">
    <source>
        <dbReference type="Proteomes" id="UP000789920"/>
    </source>
</evidence>
<name>A0ACA9LR62_9GLOM</name>
<comment type="caution">
    <text evidence="1">The sequence shown here is derived from an EMBL/GenBank/DDBJ whole genome shotgun (WGS) entry which is preliminary data.</text>
</comment>
<protein>
    <submittedName>
        <fullName evidence="1">35401_t:CDS:1</fullName>
    </submittedName>
</protein>
<feature type="non-terminal residue" evidence="1">
    <location>
        <position position="206"/>
    </location>
</feature>
<accession>A0ACA9LR62</accession>
<dbReference type="EMBL" id="CAJVQC010004741">
    <property type="protein sequence ID" value="CAG8544537.1"/>
    <property type="molecule type" value="Genomic_DNA"/>
</dbReference>
<sequence>MLKDLLLDFKKWDIKRFLPTSSYRTIYQNLDIKFGKEKTQLFEIFLKDNIFEDFYFTCYGKSLMRMLVRFRSDKWIRSLGKRCIDKCLQNNNHLVSKITLLSIIFDEYNFPRLSENHPEFLANILSKIGFVAPSTKVNPESASSHLSNSNINMFTQFGSALIASYYMIITGDSTPISSWISSEDAVIIELISNEKNDIAYLVLKSE</sequence>
<organism evidence="1 2">
    <name type="scientific">Racocetra persica</name>
    <dbReference type="NCBI Taxonomy" id="160502"/>
    <lineage>
        <taxon>Eukaryota</taxon>
        <taxon>Fungi</taxon>
        <taxon>Fungi incertae sedis</taxon>
        <taxon>Mucoromycota</taxon>
        <taxon>Glomeromycotina</taxon>
        <taxon>Glomeromycetes</taxon>
        <taxon>Diversisporales</taxon>
        <taxon>Gigasporaceae</taxon>
        <taxon>Racocetra</taxon>
    </lineage>
</organism>